<feature type="transmembrane region" description="Helical" evidence="1">
    <location>
        <begin position="158"/>
        <end position="179"/>
    </location>
</feature>
<keyword evidence="1" id="KW-1133">Transmembrane helix</keyword>
<accession>A0A7Z7PPM2</accession>
<proteinExistence type="predicted"/>
<dbReference type="Proteomes" id="UP000250796">
    <property type="component" value="Chromosome MESINF"/>
</dbReference>
<sequence length="189" mass="20654">MALKYSTLVVATAETVVSILAVMSFFLASSSYTGTVLFFSLIIGLLQLRSIVPVDNPGNLRRTLPDIIKRPGTLLLIALTSVSTGETWYFGILAVLCMLSLVFSLAFVSFIFLKRNLVVLESSIVALLGTGLVVLGIIDRDFFGGFFPGKYLPSGWIYSVAAGDLMAAILVMVLSVWLVRMRYRSQISR</sequence>
<keyword evidence="1" id="KW-0472">Membrane</keyword>
<keyword evidence="3" id="KW-1185">Reference proteome</keyword>
<dbReference type="AlphaFoldDB" id="A0A7Z7PPM2"/>
<feature type="transmembrane region" description="Helical" evidence="1">
    <location>
        <begin position="88"/>
        <end position="113"/>
    </location>
</feature>
<feature type="transmembrane region" description="Helical" evidence="1">
    <location>
        <begin position="6"/>
        <end position="28"/>
    </location>
</feature>
<name>A0A7Z7PPM2_9BACT</name>
<feature type="transmembrane region" description="Helical" evidence="1">
    <location>
        <begin position="118"/>
        <end position="138"/>
    </location>
</feature>
<keyword evidence="1" id="KW-0812">Transmembrane</keyword>
<organism evidence="2 3">
    <name type="scientific">Mesotoga infera</name>
    <dbReference type="NCBI Taxonomy" id="1236046"/>
    <lineage>
        <taxon>Bacteria</taxon>
        <taxon>Thermotogati</taxon>
        <taxon>Thermotogota</taxon>
        <taxon>Thermotogae</taxon>
        <taxon>Kosmotogales</taxon>
        <taxon>Kosmotogaceae</taxon>
        <taxon>Mesotoga</taxon>
    </lineage>
</organism>
<reference evidence="2 3" key="1">
    <citation type="submission" date="2017-01" db="EMBL/GenBank/DDBJ databases">
        <authorList>
            <person name="Erauso G."/>
        </authorList>
    </citation>
    <scope>NUCLEOTIDE SEQUENCE [LARGE SCALE GENOMIC DNA]</scope>
    <source>
        <strain evidence="2">MESINF1</strain>
    </source>
</reference>
<dbReference type="EMBL" id="LS974202">
    <property type="protein sequence ID" value="SSC13219.1"/>
    <property type="molecule type" value="Genomic_DNA"/>
</dbReference>
<dbReference type="KEGG" id="minf:MESINF_1775"/>
<gene>
    <name evidence="2" type="ORF">MESINF_1775</name>
</gene>
<evidence type="ECO:0000313" key="3">
    <source>
        <dbReference type="Proteomes" id="UP000250796"/>
    </source>
</evidence>
<protein>
    <submittedName>
        <fullName evidence="2">Putative Drug resistance transporter, Bcr/CflA subfamily</fullName>
    </submittedName>
</protein>
<evidence type="ECO:0000256" key="1">
    <source>
        <dbReference type="SAM" id="Phobius"/>
    </source>
</evidence>
<evidence type="ECO:0000313" key="2">
    <source>
        <dbReference type="EMBL" id="SSC13219.1"/>
    </source>
</evidence>